<protein>
    <submittedName>
        <fullName evidence="1">Uncharacterized protein</fullName>
    </submittedName>
</protein>
<evidence type="ECO:0000313" key="2">
    <source>
        <dbReference type="Proteomes" id="UP000032142"/>
    </source>
</evidence>
<proteinExistence type="predicted"/>
<gene>
    <name evidence="1" type="ORF">F383_22446</name>
</gene>
<dbReference type="Proteomes" id="UP000032142">
    <property type="component" value="Unassembled WGS sequence"/>
</dbReference>
<sequence length="43" mass="5248">MLIMVYPSNSLFNLNRDICHNSYLNMHFIEFHVTNKFNHKSYN</sequence>
<keyword evidence="2" id="KW-1185">Reference proteome</keyword>
<evidence type="ECO:0000313" key="1">
    <source>
        <dbReference type="EMBL" id="KHG17885.1"/>
    </source>
</evidence>
<reference evidence="2" key="1">
    <citation type="submission" date="2014-09" db="EMBL/GenBank/DDBJ databases">
        <authorList>
            <person name="Mudge J."/>
            <person name="Ramaraj T."/>
            <person name="Lindquist I.E."/>
            <person name="Bharti A.K."/>
            <person name="Sundararajan A."/>
            <person name="Cameron C.T."/>
            <person name="Woodward J.E."/>
            <person name="May G.D."/>
            <person name="Brubaker C."/>
            <person name="Broadhvest J."/>
            <person name="Wilkins T.A."/>
        </authorList>
    </citation>
    <scope>NUCLEOTIDE SEQUENCE</scope>
    <source>
        <strain evidence="2">cv. AKA8401</strain>
    </source>
</reference>
<name>A0A0B0NYL2_GOSAR</name>
<dbReference type="AlphaFoldDB" id="A0A0B0NYL2"/>
<dbReference type="EMBL" id="KN409289">
    <property type="protein sequence ID" value="KHG17885.1"/>
    <property type="molecule type" value="Genomic_DNA"/>
</dbReference>
<accession>A0A0B0NYL2</accession>
<organism evidence="1 2">
    <name type="scientific">Gossypium arboreum</name>
    <name type="common">Tree cotton</name>
    <name type="synonym">Gossypium nanking</name>
    <dbReference type="NCBI Taxonomy" id="29729"/>
    <lineage>
        <taxon>Eukaryota</taxon>
        <taxon>Viridiplantae</taxon>
        <taxon>Streptophyta</taxon>
        <taxon>Embryophyta</taxon>
        <taxon>Tracheophyta</taxon>
        <taxon>Spermatophyta</taxon>
        <taxon>Magnoliopsida</taxon>
        <taxon>eudicotyledons</taxon>
        <taxon>Gunneridae</taxon>
        <taxon>Pentapetalae</taxon>
        <taxon>rosids</taxon>
        <taxon>malvids</taxon>
        <taxon>Malvales</taxon>
        <taxon>Malvaceae</taxon>
        <taxon>Malvoideae</taxon>
        <taxon>Gossypium</taxon>
    </lineage>
</organism>